<dbReference type="SUPFAM" id="SSF52540">
    <property type="entry name" value="P-loop containing nucleoside triphosphate hydrolases"/>
    <property type="match status" value="1"/>
</dbReference>
<name>A0A9D5H4W3_9LILI</name>
<evidence type="ECO:0000256" key="5">
    <source>
        <dbReference type="ARBA" id="ARBA00023288"/>
    </source>
</evidence>
<evidence type="ECO:0000313" key="8">
    <source>
        <dbReference type="Proteomes" id="UP001085076"/>
    </source>
</evidence>
<comment type="subcellular location">
    <subcellularLocation>
        <location evidence="1">Membrane</location>
        <topology evidence="1">Peripheral membrane protein</topology>
    </subcellularLocation>
</comment>
<dbReference type="GO" id="GO:0005525">
    <property type="term" value="F:GTP binding"/>
    <property type="evidence" value="ECO:0007669"/>
    <property type="project" value="UniProtKB-KW"/>
</dbReference>
<protein>
    <submittedName>
        <fullName evidence="7">Uncharacterized protein</fullName>
    </submittedName>
</protein>
<dbReference type="Proteomes" id="UP001085076">
    <property type="component" value="Miscellaneous, Linkage group lg09"/>
</dbReference>
<dbReference type="GO" id="GO:0007264">
    <property type="term" value="P:small GTPase-mediated signal transduction"/>
    <property type="evidence" value="ECO:0007669"/>
    <property type="project" value="InterPro"/>
</dbReference>
<dbReference type="EMBL" id="JAGGNH010000009">
    <property type="protein sequence ID" value="KAJ0963332.1"/>
    <property type="molecule type" value="Genomic_DNA"/>
</dbReference>
<dbReference type="InterPro" id="IPR001806">
    <property type="entry name" value="Small_GTPase"/>
</dbReference>
<evidence type="ECO:0000256" key="3">
    <source>
        <dbReference type="ARBA" id="ARBA00022741"/>
    </source>
</evidence>
<accession>A0A9D5H4W3</accession>
<dbReference type="GO" id="GO:0003924">
    <property type="term" value="F:GTPase activity"/>
    <property type="evidence" value="ECO:0007669"/>
    <property type="project" value="InterPro"/>
</dbReference>
<evidence type="ECO:0000256" key="2">
    <source>
        <dbReference type="ARBA" id="ARBA00010142"/>
    </source>
</evidence>
<dbReference type="PRINTS" id="PR00449">
    <property type="entry name" value="RASTRNSFRMNG"/>
</dbReference>
<comment type="similarity">
    <text evidence="2">Belongs to the small GTPase superfamily. Rho family.</text>
</comment>
<comment type="caution">
    <text evidence="7">The sequence shown here is derived from an EMBL/GenBank/DDBJ whole genome shotgun (WGS) entry which is preliminary data.</text>
</comment>
<evidence type="ECO:0000313" key="7">
    <source>
        <dbReference type="EMBL" id="KAJ0963332.1"/>
    </source>
</evidence>
<dbReference type="Gene3D" id="3.40.50.300">
    <property type="entry name" value="P-loop containing nucleotide triphosphate hydrolases"/>
    <property type="match status" value="1"/>
</dbReference>
<dbReference type="PANTHER" id="PTHR24072">
    <property type="entry name" value="RHO FAMILY GTPASE"/>
    <property type="match status" value="1"/>
</dbReference>
<dbReference type="AlphaFoldDB" id="A0A9D5H4W3"/>
<reference evidence="7" key="2">
    <citation type="journal article" date="2022" name="Hortic Res">
        <title>The genome of Dioscorea zingiberensis sheds light on the biosynthesis, origin and evolution of the medicinally important diosgenin saponins.</title>
        <authorList>
            <person name="Li Y."/>
            <person name="Tan C."/>
            <person name="Li Z."/>
            <person name="Guo J."/>
            <person name="Li S."/>
            <person name="Chen X."/>
            <person name="Wang C."/>
            <person name="Dai X."/>
            <person name="Yang H."/>
            <person name="Song W."/>
            <person name="Hou L."/>
            <person name="Xu J."/>
            <person name="Tong Z."/>
            <person name="Xu A."/>
            <person name="Yuan X."/>
            <person name="Wang W."/>
            <person name="Yang Q."/>
            <person name="Chen L."/>
            <person name="Sun Z."/>
            <person name="Wang K."/>
            <person name="Pan B."/>
            <person name="Chen J."/>
            <person name="Bao Y."/>
            <person name="Liu F."/>
            <person name="Qi X."/>
            <person name="Gang D.R."/>
            <person name="Wen J."/>
            <person name="Li J."/>
        </authorList>
    </citation>
    <scope>NUCLEOTIDE SEQUENCE</scope>
    <source>
        <strain evidence="7">Dzin_1.0</strain>
    </source>
</reference>
<sequence>MLGDREKDRRTGLQTAGRERRGPVNAEERTVKPDPFSGGALIVTVNCPDYVPTVFDNFSANVVVNGSTVNLALWDTAGQEDYNQLKPLSYHGADVF</sequence>
<dbReference type="InterPro" id="IPR003578">
    <property type="entry name" value="Small_GTPase_Rho"/>
</dbReference>
<keyword evidence="3" id="KW-0547">Nucleotide-binding</keyword>
<proteinExistence type="inferred from homology"/>
<dbReference type="InterPro" id="IPR027417">
    <property type="entry name" value="P-loop_NTPase"/>
</dbReference>
<dbReference type="Pfam" id="PF00071">
    <property type="entry name" value="Ras"/>
    <property type="match status" value="1"/>
</dbReference>
<dbReference type="OrthoDB" id="8830751at2759"/>
<evidence type="ECO:0000256" key="1">
    <source>
        <dbReference type="ARBA" id="ARBA00004170"/>
    </source>
</evidence>
<evidence type="ECO:0000256" key="6">
    <source>
        <dbReference type="SAM" id="MobiDB-lite"/>
    </source>
</evidence>
<keyword evidence="5" id="KW-0449">Lipoprotein</keyword>
<organism evidence="7 8">
    <name type="scientific">Dioscorea zingiberensis</name>
    <dbReference type="NCBI Taxonomy" id="325984"/>
    <lineage>
        <taxon>Eukaryota</taxon>
        <taxon>Viridiplantae</taxon>
        <taxon>Streptophyta</taxon>
        <taxon>Embryophyta</taxon>
        <taxon>Tracheophyta</taxon>
        <taxon>Spermatophyta</taxon>
        <taxon>Magnoliopsida</taxon>
        <taxon>Liliopsida</taxon>
        <taxon>Dioscoreales</taxon>
        <taxon>Dioscoreaceae</taxon>
        <taxon>Dioscorea</taxon>
    </lineage>
</organism>
<dbReference type="GO" id="GO:0016020">
    <property type="term" value="C:membrane"/>
    <property type="evidence" value="ECO:0007669"/>
    <property type="project" value="UniProtKB-SubCell"/>
</dbReference>
<reference evidence="7" key="1">
    <citation type="submission" date="2021-03" db="EMBL/GenBank/DDBJ databases">
        <authorList>
            <person name="Li Z."/>
            <person name="Yang C."/>
        </authorList>
    </citation>
    <scope>NUCLEOTIDE SEQUENCE</scope>
    <source>
        <strain evidence="7">Dzin_1.0</strain>
        <tissue evidence="7">Leaf</tissue>
    </source>
</reference>
<gene>
    <name evidence="7" type="ORF">J5N97_028454</name>
</gene>
<evidence type="ECO:0000256" key="4">
    <source>
        <dbReference type="ARBA" id="ARBA00023134"/>
    </source>
</evidence>
<feature type="compositionally biased region" description="Basic and acidic residues" evidence="6">
    <location>
        <begin position="1"/>
        <end position="32"/>
    </location>
</feature>
<keyword evidence="4" id="KW-0342">GTP-binding</keyword>
<keyword evidence="8" id="KW-1185">Reference proteome</keyword>
<feature type="region of interest" description="Disordered" evidence="6">
    <location>
        <begin position="1"/>
        <end position="33"/>
    </location>
</feature>
<dbReference type="SMART" id="SM00174">
    <property type="entry name" value="RHO"/>
    <property type="match status" value="1"/>
</dbReference>